<comment type="subunit">
    <text evidence="3">The complex is composed of two ATP-binding proteins (UgpC), two transmembrane proteins (UgpA and UgpE) and a solute-binding protein (UgpB).</text>
</comment>
<dbReference type="GO" id="GO:0042597">
    <property type="term" value="C:periplasmic space"/>
    <property type="evidence" value="ECO:0007669"/>
    <property type="project" value="UniProtKB-SubCell"/>
</dbReference>
<keyword evidence="10" id="KW-1185">Reference proteome</keyword>
<comment type="subcellular location">
    <subcellularLocation>
        <location evidence="1">Periplasm</location>
    </subcellularLocation>
</comment>
<reference evidence="9 10" key="1">
    <citation type="submission" date="2018-06" db="EMBL/GenBank/DDBJ databases">
        <title>Genomic Encyclopedia of Type Strains, Phase IV (KMG-IV): sequencing the most valuable type-strain genomes for metagenomic binning, comparative biology and taxonomic classification.</title>
        <authorList>
            <person name="Goeker M."/>
        </authorList>
    </citation>
    <scope>NUCLEOTIDE SEQUENCE [LARGE SCALE GENOMIC DNA]</scope>
    <source>
        <strain evidence="9 10">DSM 25520</strain>
    </source>
</reference>
<evidence type="ECO:0000256" key="6">
    <source>
        <dbReference type="ARBA" id="ARBA00022729"/>
    </source>
</evidence>
<evidence type="ECO:0000313" key="10">
    <source>
        <dbReference type="Proteomes" id="UP000253628"/>
    </source>
</evidence>
<gene>
    <name evidence="9" type="ORF">DFR37_101306</name>
</gene>
<evidence type="ECO:0000256" key="1">
    <source>
        <dbReference type="ARBA" id="ARBA00004418"/>
    </source>
</evidence>
<comment type="similarity">
    <text evidence="2">Belongs to the bacterial solute-binding protein 1 family.</text>
</comment>
<dbReference type="PANTHER" id="PTHR43649">
    <property type="entry name" value="ARABINOSE-BINDING PROTEIN-RELATED"/>
    <property type="match status" value="1"/>
</dbReference>
<dbReference type="AlphaFoldDB" id="A0A366HJR1"/>
<comment type="caution">
    <text evidence="9">The sequence shown here is derived from an EMBL/GenBank/DDBJ whole genome shotgun (WGS) entry which is preliminary data.</text>
</comment>
<protein>
    <recommendedName>
        <fullName evidence="4">sn-glycerol-3-phosphate-binding periplasmic protein UgpB</fullName>
    </recommendedName>
</protein>
<sequence>MKIHRLFSAPQTLRALSLASAVAFMGFSNAQAATDIQVWHSLNDHNAAVFEKLVKQFNRDQKDVSVSLKSFQSNDAIEPALAESAKSKKAPNLVQLDDNRNPDAIAKRSYILPMYSLLAKHPIKDAKWFVAADAGFMRDAKGRLLALPYMVNVPVMFYNISAFQKAGIVPAEPQRSWPGLQDQLVNLANKATRYCPLVTDQPVSVNLENLAAVNNQFYATNENGRKVPKGKAAAQPAFDFDVMYVRHLSLMISWVRTELMLKPDQEDKAVKRFTNNECSVLLSSSSNLGAFRDKNTLKFGIAGLPYYPAVTSKPGNPFVDGSGLWATSGHSAEQDKATAQFLAWLAQPKNAAAWYQDTGYLPLTEQAFAMTDASYYKNLGDWRNLVAVYAKEPILTARGFKIENYPKIRAMFRQTLNKALNGQEPAAPALSTASAQATRMMREGSR</sequence>
<dbReference type="PANTHER" id="PTHR43649:SF31">
    <property type="entry name" value="SN-GLYCEROL-3-PHOSPHATE-BINDING PERIPLASMIC PROTEIN UGPB"/>
    <property type="match status" value="1"/>
</dbReference>
<accession>A0A366HJR1</accession>
<dbReference type="OrthoDB" id="4393730at2"/>
<dbReference type="InterPro" id="IPR050490">
    <property type="entry name" value="Bact_solute-bd_prot1"/>
</dbReference>
<evidence type="ECO:0000256" key="2">
    <source>
        <dbReference type="ARBA" id="ARBA00008520"/>
    </source>
</evidence>
<dbReference type="Gene3D" id="3.40.190.10">
    <property type="entry name" value="Periplasmic binding protein-like II"/>
    <property type="match status" value="2"/>
</dbReference>
<dbReference type="EMBL" id="QNRQ01000001">
    <property type="protein sequence ID" value="RBP43178.1"/>
    <property type="molecule type" value="Genomic_DNA"/>
</dbReference>
<evidence type="ECO:0000256" key="7">
    <source>
        <dbReference type="SAM" id="MobiDB-lite"/>
    </source>
</evidence>
<keyword evidence="5" id="KW-0813">Transport</keyword>
<proteinExistence type="inferred from homology"/>
<feature type="compositionally biased region" description="Low complexity" evidence="7">
    <location>
        <begin position="425"/>
        <end position="438"/>
    </location>
</feature>
<organism evidence="9 10">
    <name type="scientific">Eoetvoesiella caeni</name>
    <dbReference type="NCBI Taxonomy" id="645616"/>
    <lineage>
        <taxon>Bacteria</taxon>
        <taxon>Pseudomonadati</taxon>
        <taxon>Pseudomonadota</taxon>
        <taxon>Betaproteobacteria</taxon>
        <taxon>Burkholderiales</taxon>
        <taxon>Alcaligenaceae</taxon>
        <taxon>Eoetvoesiella</taxon>
    </lineage>
</organism>
<keyword evidence="6 8" id="KW-0732">Signal</keyword>
<evidence type="ECO:0000256" key="4">
    <source>
        <dbReference type="ARBA" id="ARBA00017470"/>
    </source>
</evidence>
<evidence type="ECO:0000313" key="9">
    <source>
        <dbReference type="EMBL" id="RBP43178.1"/>
    </source>
</evidence>
<feature type="chain" id="PRO_5016578749" description="sn-glycerol-3-phosphate-binding periplasmic protein UgpB" evidence="8">
    <location>
        <begin position="33"/>
        <end position="446"/>
    </location>
</feature>
<dbReference type="InterPro" id="IPR006059">
    <property type="entry name" value="SBP"/>
</dbReference>
<evidence type="ECO:0000256" key="3">
    <source>
        <dbReference type="ARBA" id="ARBA00011557"/>
    </source>
</evidence>
<feature type="signal peptide" evidence="8">
    <location>
        <begin position="1"/>
        <end position="32"/>
    </location>
</feature>
<dbReference type="Proteomes" id="UP000253628">
    <property type="component" value="Unassembled WGS sequence"/>
</dbReference>
<dbReference type="Pfam" id="PF13416">
    <property type="entry name" value="SBP_bac_8"/>
    <property type="match status" value="1"/>
</dbReference>
<evidence type="ECO:0000256" key="8">
    <source>
        <dbReference type="SAM" id="SignalP"/>
    </source>
</evidence>
<feature type="region of interest" description="Disordered" evidence="7">
    <location>
        <begin position="423"/>
        <end position="446"/>
    </location>
</feature>
<evidence type="ECO:0000256" key="5">
    <source>
        <dbReference type="ARBA" id="ARBA00022448"/>
    </source>
</evidence>
<name>A0A366HJR1_9BURK</name>
<dbReference type="SUPFAM" id="SSF53850">
    <property type="entry name" value="Periplasmic binding protein-like II"/>
    <property type="match status" value="1"/>
</dbReference>
<dbReference type="RefSeq" id="WP_113931479.1">
    <property type="nucleotide sequence ID" value="NZ_JACCEU010000001.1"/>
</dbReference>